<evidence type="ECO:0000256" key="2">
    <source>
        <dbReference type="ARBA" id="ARBA00022679"/>
    </source>
</evidence>
<dbReference type="PANTHER" id="PTHR12526:SF510">
    <property type="entry name" value="D-INOSITOL 3-PHOSPHATE GLYCOSYLTRANSFERASE"/>
    <property type="match status" value="1"/>
</dbReference>
<dbReference type="GO" id="GO:0016757">
    <property type="term" value="F:glycosyltransferase activity"/>
    <property type="evidence" value="ECO:0007669"/>
    <property type="project" value="UniProtKB-KW"/>
</dbReference>
<dbReference type="InParanoid" id="A0A1I4IMJ4"/>
<dbReference type="SUPFAM" id="SSF53756">
    <property type="entry name" value="UDP-Glycosyltransferase/glycogen phosphorylase"/>
    <property type="match status" value="1"/>
</dbReference>
<protein>
    <submittedName>
        <fullName evidence="5">Glycosyltransferase involved in cell wall bisynthesis</fullName>
    </submittedName>
</protein>
<keyword evidence="2 5" id="KW-0808">Transferase</keyword>
<evidence type="ECO:0000256" key="1">
    <source>
        <dbReference type="ARBA" id="ARBA00022676"/>
    </source>
</evidence>
<dbReference type="InterPro" id="IPR028098">
    <property type="entry name" value="Glyco_trans_4-like_N"/>
</dbReference>
<evidence type="ECO:0000313" key="6">
    <source>
        <dbReference type="Proteomes" id="UP000199152"/>
    </source>
</evidence>
<evidence type="ECO:0000313" key="5">
    <source>
        <dbReference type="EMBL" id="SFL55588.1"/>
    </source>
</evidence>
<keyword evidence="6" id="KW-1185">Reference proteome</keyword>
<dbReference type="STRING" id="504800.SAMN04488085_11354"/>
<dbReference type="Pfam" id="PF13439">
    <property type="entry name" value="Glyco_transf_4"/>
    <property type="match status" value="1"/>
</dbReference>
<reference evidence="5 6" key="1">
    <citation type="submission" date="2016-10" db="EMBL/GenBank/DDBJ databases">
        <authorList>
            <person name="de Groot N.N."/>
        </authorList>
    </citation>
    <scope>NUCLEOTIDE SEQUENCE [LARGE SCALE GENOMIC DNA]</scope>
    <source>
        <strain evidence="5 6">DSM 45317</strain>
    </source>
</reference>
<sequence length="367" mass="38744">MRIVHVAPTPFGAGGLFGGGERYPVELARALAPHAEVELVTFGPRPGQRRDPSGLRVRTLRPLGHGRGHPVHPLAPQLAWALDGVDVVHTHHTRSAPSRVAALAARLRGQRLVTTDHGLGGGGWLGLLPALFDRFLTVSRFSAAVLGVPAARTRVIYGGADPHRFSPDPEVRRDGVLFLGRITPHKGIDVLVRALPAGARLTVAGTGGHDARPPARGYPVLLRELAGGKDVAFAGAVPDAALPALHRGAAVFALPTVARDCYGRSFAISELLGLSVLEAMASGTPVVASRLDGLPEVVRDGETGFLVTPGDVDELRDRLAQLLADRALAARMGARARELVRERFTWAACAQRCLAAYEELAPSSTAV</sequence>
<dbReference type="CDD" id="cd03801">
    <property type="entry name" value="GT4_PimA-like"/>
    <property type="match status" value="1"/>
</dbReference>
<feature type="domain" description="Glycosyltransferase subfamily 4-like N-terminal" evidence="4">
    <location>
        <begin position="17"/>
        <end position="164"/>
    </location>
</feature>
<dbReference type="RefSeq" id="WP_091327852.1">
    <property type="nucleotide sequence ID" value="NZ_FOSW01000013.1"/>
</dbReference>
<dbReference type="PANTHER" id="PTHR12526">
    <property type="entry name" value="GLYCOSYLTRANSFERASE"/>
    <property type="match status" value="1"/>
</dbReference>
<dbReference type="OrthoDB" id="9792269at2"/>
<accession>A0A1I4IMJ4</accession>
<dbReference type="Gene3D" id="3.40.50.2000">
    <property type="entry name" value="Glycogen Phosphorylase B"/>
    <property type="match status" value="2"/>
</dbReference>
<keyword evidence="1" id="KW-0328">Glycosyltransferase</keyword>
<feature type="domain" description="Glycosyl transferase family 1" evidence="3">
    <location>
        <begin position="173"/>
        <end position="338"/>
    </location>
</feature>
<proteinExistence type="predicted"/>
<dbReference type="EMBL" id="FOSW01000013">
    <property type="protein sequence ID" value="SFL55588.1"/>
    <property type="molecule type" value="Genomic_DNA"/>
</dbReference>
<dbReference type="Pfam" id="PF00534">
    <property type="entry name" value="Glycos_transf_1"/>
    <property type="match status" value="1"/>
</dbReference>
<name>A0A1I4IMJ4_9ACTN</name>
<evidence type="ECO:0000259" key="4">
    <source>
        <dbReference type="Pfam" id="PF13439"/>
    </source>
</evidence>
<dbReference type="InterPro" id="IPR001296">
    <property type="entry name" value="Glyco_trans_1"/>
</dbReference>
<gene>
    <name evidence="5" type="ORF">SAMN04488085_11354</name>
</gene>
<dbReference type="Proteomes" id="UP000199152">
    <property type="component" value="Unassembled WGS sequence"/>
</dbReference>
<organism evidence="5 6">
    <name type="scientific">Geodermatophilus ruber</name>
    <dbReference type="NCBI Taxonomy" id="504800"/>
    <lineage>
        <taxon>Bacteria</taxon>
        <taxon>Bacillati</taxon>
        <taxon>Actinomycetota</taxon>
        <taxon>Actinomycetes</taxon>
        <taxon>Geodermatophilales</taxon>
        <taxon>Geodermatophilaceae</taxon>
        <taxon>Geodermatophilus</taxon>
    </lineage>
</organism>
<dbReference type="AlphaFoldDB" id="A0A1I4IMJ4"/>
<evidence type="ECO:0000259" key="3">
    <source>
        <dbReference type="Pfam" id="PF00534"/>
    </source>
</evidence>